<feature type="domain" description="Patellin-1-6 C-terminal GOLD" evidence="1">
    <location>
        <begin position="80"/>
        <end position="159"/>
    </location>
</feature>
<dbReference type="Proteomes" id="UP000594638">
    <property type="component" value="Unassembled WGS sequence"/>
</dbReference>
<reference evidence="2 3" key="1">
    <citation type="submission" date="2019-12" db="EMBL/GenBank/DDBJ databases">
        <authorList>
            <person name="Alioto T."/>
            <person name="Alioto T."/>
            <person name="Gomez Garrido J."/>
        </authorList>
    </citation>
    <scope>NUCLEOTIDE SEQUENCE [LARGE SCALE GENOMIC DNA]</scope>
</reference>
<organism evidence="2 3">
    <name type="scientific">Olea europaea subsp. europaea</name>
    <dbReference type="NCBI Taxonomy" id="158383"/>
    <lineage>
        <taxon>Eukaryota</taxon>
        <taxon>Viridiplantae</taxon>
        <taxon>Streptophyta</taxon>
        <taxon>Embryophyta</taxon>
        <taxon>Tracheophyta</taxon>
        <taxon>Spermatophyta</taxon>
        <taxon>Magnoliopsida</taxon>
        <taxon>eudicotyledons</taxon>
        <taxon>Gunneridae</taxon>
        <taxon>Pentapetalae</taxon>
        <taxon>asterids</taxon>
        <taxon>lamiids</taxon>
        <taxon>Lamiales</taxon>
        <taxon>Oleaceae</taxon>
        <taxon>Oleeae</taxon>
        <taxon>Olea</taxon>
    </lineage>
</organism>
<proteinExistence type="predicted"/>
<evidence type="ECO:0000313" key="3">
    <source>
        <dbReference type="Proteomes" id="UP000594638"/>
    </source>
</evidence>
<dbReference type="GO" id="GO:0008289">
    <property type="term" value="F:lipid binding"/>
    <property type="evidence" value="ECO:0007669"/>
    <property type="project" value="InterPro"/>
</dbReference>
<gene>
    <name evidence="2" type="ORF">OLEA9_A027123</name>
</gene>
<dbReference type="InterPro" id="IPR056794">
    <property type="entry name" value="PATL1-6_C_GOLD"/>
</dbReference>
<evidence type="ECO:0000259" key="1">
    <source>
        <dbReference type="Pfam" id="PF25099"/>
    </source>
</evidence>
<comment type="caution">
    <text evidence="2">The sequence shown here is derived from an EMBL/GenBank/DDBJ whole genome shotgun (WGS) entry which is preliminary data.</text>
</comment>
<dbReference type="InterPro" id="IPR044834">
    <property type="entry name" value="PATL"/>
</dbReference>
<dbReference type="PANTHER" id="PTHR45932:SF2">
    <property type="entry name" value="PATELLIN-4"/>
    <property type="match status" value="1"/>
</dbReference>
<sequence length="159" mass="17912">MEQQIQKLDFKPRGISTLFQNKDLKNTPGPSRKDLQLATRRAVGILYNGVEEIPVHHGGLRRENDPDFSTKDAASEITVKAGVTETIEIPAPEAGWKYIDVDLTMVGWDVNYKEEIVPTDEGSYNIIVKKGKKITWQEDSIRNSFRTNEAGKVVITIKN</sequence>
<name>A0A8S0S4N7_OLEEU</name>
<dbReference type="PANTHER" id="PTHR45932">
    <property type="entry name" value="PATELLIN-1"/>
    <property type="match status" value="1"/>
</dbReference>
<dbReference type="OrthoDB" id="75724at2759"/>
<keyword evidence="3" id="KW-1185">Reference proteome</keyword>
<dbReference type="Gramene" id="OE9A027123T1">
    <property type="protein sequence ID" value="OE9A027123C1"/>
    <property type="gene ID" value="OE9A027123"/>
</dbReference>
<dbReference type="EMBL" id="CACTIH010003880">
    <property type="protein sequence ID" value="CAA2986683.1"/>
    <property type="molecule type" value="Genomic_DNA"/>
</dbReference>
<protein>
    <recommendedName>
        <fullName evidence="1">Patellin-1-6 C-terminal GOLD domain-containing protein</fullName>
    </recommendedName>
</protein>
<dbReference type="Pfam" id="PF25099">
    <property type="entry name" value="GOLD_PATL1_C"/>
    <property type="match status" value="1"/>
</dbReference>
<dbReference type="AlphaFoldDB" id="A0A8S0S4N7"/>
<accession>A0A8S0S4N7</accession>
<evidence type="ECO:0000313" key="2">
    <source>
        <dbReference type="EMBL" id="CAA2986683.1"/>
    </source>
</evidence>